<evidence type="ECO:0000313" key="1">
    <source>
        <dbReference type="EMBL" id="MBY6366078.1"/>
    </source>
</evidence>
<sequence length="104" mass="11572">MKRSLRRPKHDPFRLDPSSHVEISKGVSQTRTEDGMVLLDGRTGKYWTLDQVGTDMLESFESNASTAETIAVITAKYEVSTTTVESDVKALLRDLAAEGMVRIK</sequence>
<proteinExistence type="predicted"/>
<reference evidence="1 2" key="1">
    <citation type="submission" date="2020-06" db="EMBL/GenBank/DDBJ databases">
        <title>Taxonomy, biology and ecology of Rhodococcus bacteria occurring in California pistachio and other woody hosts as revealed by genome sequence analyses.</title>
        <authorList>
            <person name="Gai Y."/>
            <person name="Riely B."/>
        </authorList>
    </citation>
    <scope>NUCLEOTIDE SEQUENCE [LARGE SCALE GENOMIC DNA]</scope>
    <source>
        <strain evidence="1 2">BP-281</strain>
    </source>
</reference>
<dbReference type="Proteomes" id="UP000825228">
    <property type="component" value="Unassembled WGS sequence"/>
</dbReference>
<dbReference type="Pfam" id="PF05402">
    <property type="entry name" value="PqqD"/>
    <property type="match status" value="1"/>
</dbReference>
<organism evidence="1 2">
    <name type="scientific">Rhodococcoides corynebacterioides</name>
    <dbReference type="NCBI Taxonomy" id="53972"/>
    <lineage>
        <taxon>Bacteria</taxon>
        <taxon>Bacillati</taxon>
        <taxon>Actinomycetota</taxon>
        <taxon>Actinomycetes</taxon>
        <taxon>Mycobacteriales</taxon>
        <taxon>Nocardiaceae</taxon>
        <taxon>Rhodococcoides</taxon>
    </lineage>
</organism>
<dbReference type="EMBL" id="JABUBU010000002">
    <property type="protein sequence ID" value="MBY6366078.1"/>
    <property type="molecule type" value="Genomic_DNA"/>
</dbReference>
<keyword evidence="2" id="KW-1185">Reference proteome</keyword>
<dbReference type="InterPro" id="IPR041881">
    <property type="entry name" value="PqqD_sf"/>
</dbReference>
<comment type="caution">
    <text evidence="1">The sequence shown here is derived from an EMBL/GenBank/DDBJ whole genome shotgun (WGS) entry which is preliminary data.</text>
</comment>
<dbReference type="InterPro" id="IPR008792">
    <property type="entry name" value="PQQD"/>
</dbReference>
<protein>
    <submittedName>
        <fullName evidence="1">Lasso peptide biosynthesis PqqD family chaperone</fullName>
    </submittedName>
</protein>
<accession>A0ABS7P0Z9</accession>
<dbReference type="Gene3D" id="1.10.10.1150">
    <property type="entry name" value="Coenzyme PQQ synthesis protein D (PqqD)"/>
    <property type="match status" value="1"/>
</dbReference>
<gene>
    <name evidence="1" type="ORF">HQ603_04845</name>
</gene>
<name>A0ABS7P0Z9_9NOCA</name>
<dbReference type="NCBIfam" id="NF033530">
    <property type="entry name" value="lasso_PqqD_Strm"/>
    <property type="match status" value="1"/>
</dbReference>
<dbReference type="RefSeq" id="WP_222683434.1">
    <property type="nucleotide sequence ID" value="NZ_JABUBS010000010.1"/>
</dbReference>
<evidence type="ECO:0000313" key="2">
    <source>
        <dbReference type="Proteomes" id="UP000825228"/>
    </source>
</evidence>